<keyword evidence="8" id="KW-0249">Electron transport</keyword>
<dbReference type="KEGG" id="ajp:AMJAP_2582"/>
<gene>
    <name evidence="15" type="ORF">AMJAP_2582</name>
</gene>
<reference evidence="15 16" key="1">
    <citation type="journal article" date="2008" name="Int. J. Syst. Evol. Microbiol.">
        <title>Amphritea japonica sp. nov. and Amphritea balenae sp. nov., isolated from the sediment adjacent to sperm whale carcasses off Kagoshima, Japan.</title>
        <authorList>
            <person name="Miyazaki M."/>
            <person name="Nogi Y."/>
            <person name="Fujiwara Y."/>
            <person name="Kawato M."/>
            <person name="Nagahama T."/>
            <person name="Kubokawa K."/>
            <person name="Horikoshi K."/>
        </authorList>
    </citation>
    <scope>NUCLEOTIDE SEQUENCE [LARGE SCALE GENOMIC DNA]</scope>
    <source>
        <strain evidence="15 16">ATCC BAA-1530</strain>
    </source>
</reference>
<evidence type="ECO:0000256" key="10">
    <source>
        <dbReference type="ARBA" id="ARBA00023004"/>
    </source>
</evidence>
<keyword evidence="10" id="KW-0408">Iron</keyword>
<evidence type="ECO:0000256" key="1">
    <source>
        <dbReference type="ARBA" id="ARBA00001970"/>
    </source>
</evidence>
<dbReference type="InterPro" id="IPR011577">
    <property type="entry name" value="Cyt_b561_bac/Ni-Hgenase"/>
</dbReference>
<dbReference type="Proteomes" id="UP000595663">
    <property type="component" value="Chromosome"/>
</dbReference>
<dbReference type="Gene3D" id="1.20.950.20">
    <property type="entry name" value="Transmembrane di-heme cytochromes, Chain C"/>
    <property type="match status" value="1"/>
</dbReference>
<comment type="cofactor">
    <cofactor evidence="1">
        <name>heme b</name>
        <dbReference type="ChEBI" id="CHEBI:60344"/>
    </cofactor>
</comment>
<dbReference type="GO" id="GO:0020037">
    <property type="term" value="F:heme binding"/>
    <property type="evidence" value="ECO:0007669"/>
    <property type="project" value="TreeGrafter"/>
</dbReference>
<dbReference type="SUPFAM" id="SSF81342">
    <property type="entry name" value="Transmembrane di-heme cytochromes"/>
    <property type="match status" value="1"/>
</dbReference>
<keyword evidence="7" id="KW-0479">Metal-binding</keyword>
<feature type="transmembrane region" description="Helical" evidence="13">
    <location>
        <begin position="12"/>
        <end position="32"/>
    </location>
</feature>
<feature type="transmembrane region" description="Helical" evidence="13">
    <location>
        <begin position="85"/>
        <end position="118"/>
    </location>
</feature>
<evidence type="ECO:0000256" key="4">
    <source>
        <dbReference type="ARBA" id="ARBA00022475"/>
    </source>
</evidence>
<dbReference type="GO" id="GO:0009055">
    <property type="term" value="F:electron transfer activity"/>
    <property type="evidence" value="ECO:0007669"/>
    <property type="project" value="InterPro"/>
</dbReference>
<keyword evidence="9 13" id="KW-1133">Transmembrane helix</keyword>
<dbReference type="RefSeq" id="WP_019620019.1">
    <property type="nucleotide sequence ID" value="NZ_AP014545.1"/>
</dbReference>
<proteinExistence type="inferred from homology"/>
<sequence>MDSRSQLTKTTVALHWIIAIAMIGSLILGTYIEDLSRSPDKFELMGLHKSVGVLVLVVALYRLVWRIRNRLPERLTPVAAWQEKVTTVVHVILLAGTVMMPVSGILMSVGGGHAVAVFGFELIASGDENELLGELGHVMHGLGGNVMMAAVALHVAASVKHHLVTKDGTLQRILGRRLPDI</sequence>
<organism evidence="15 16">
    <name type="scientific">Amphritea japonica ATCC BAA-1530</name>
    <dbReference type="NCBI Taxonomy" id="1278309"/>
    <lineage>
        <taxon>Bacteria</taxon>
        <taxon>Pseudomonadati</taxon>
        <taxon>Pseudomonadota</taxon>
        <taxon>Gammaproteobacteria</taxon>
        <taxon>Oceanospirillales</taxon>
        <taxon>Oceanospirillaceae</taxon>
        <taxon>Amphritea</taxon>
    </lineage>
</organism>
<evidence type="ECO:0000259" key="14">
    <source>
        <dbReference type="Pfam" id="PF01292"/>
    </source>
</evidence>
<evidence type="ECO:0000256" key="6">
    <source>
        <dbReference type="ARBA" id="ARBA00022692"/>
    </source>
</evidence>
<feature type="transmembrane region" description="Helical" evidence="13">
    <location>
        <begin position="138"/>
        <end position="157"/>
    </location>
</feature>
<keyword evidence="16" id="KW-1185">Reference proteome</keyword>
<evidence type="ECO:0000256" key="11">
    <source>
        <dbReference type="ARBA" id="ARBA00023136"/>
    </source>
</evidence>
<evidence type="ECO:0000256" key="2">
    <source>
        <dbReference type="ARBA" id="ARBA00004651"/>
    </source>
</evidence>
<dbReference type="Pfam" id="PF01292">
    <property type="entry name" value="Ni_hydr_CYTB"/>
    <property type="match status" value="1"/>
</dbReference>
<keyword evidence="5" id="KW-0349">Heme</keyword>
<dbReference type="GO" id="GO:0046872">
    <property type="term" value="F:metal ion binding"/>
    <property type="evidence" value="ECO:0007669"/>
    <property type="project" value="UniProtKB-KW"/>
</dbReference>
<evidence type="ECO:0000256" key="7">
    <source>
        <dbReference type="ARBA" id="ARBA00022723"/>
    </source>
</evidence>
<evidence type="ECO:0000256" key="5">
    <source>
        <dbReference type="ARBA" id="ARBA00022617"/>
    </source>
</evidence>
<dbReference type="InterPro" id="IPR052168">
    <property type="entry name" value="Cytochrome_b561_oxidase"/>
</dbReference>
<dbReference type="PANTHER" id="PTHR30529:SF7">
    <property type="entry name" value="CYTOCHROME B561 BACTERIAL_NI-HYDROGENASE DOMAIN-CONTAINING PROTEIN"/>
    <property type="match status" value="1"/>
</dbReference>
<evidence type="ECO:0000256" key="8">
    <source>
        <dbReference type="ARBA" id="ARBA00022982"/>
    </source>
</evidence>
<evidence type="ECO:0000313" key="15">
    <source>
        <dbReference type="EMBL" id="BBB27170.1"/>
    </source>
</evidence>
<dbReference type="InterPro" id="IPR016174">
    <property type="entry name" value="Di-haem_cyt_TM"/>
</dbReference>
<comment type="similarity">
    <text evidence="12">Belongs to the cytochrome b561 family.</text>
</comment>
<keyword evidence="11 13" id="KW-0472">Membrane</keyword>
<evidence type="ECO:0000256" key="9">
    <source>
        <dbReference type="ARBA" id="ARBA00022989"/>
    </source>
</evidence>
<dbReference type="GO" id="GO:0022904">
    <property type="term" value="P:respiratory electron transport chain"/>
    <property type="evidence" value="ECO:0007669"/>
    <property type="project" value="InterPro"/>
</dbReference>
<feature type="transmembrane region" description="Helical" evidence="13">
    <location>
        <begin position="44"/>
        <end position="64"/>
    </location>
</feature>
<dbReference type="AlphaFoldDB" id="A0A7R6PMS3"/>
<accession>A0A7R6PMS3</accession>
<evidence type="ECO:0000256" key="13">
    <source>
        <dbReference type="SAM" id="Phobius"/>
    </source>
</evidence>
<protein>
    <submittedName>
        <fullName evidence="15">Cytochrome b561</fullName>
    </submittedName>
</protein>
<keyword evidence="3" id="KW-0813">Transport</keyword>
<keyword evidence="4" id="KW-1003">Cell membrane</keyword>
<evidence type="ECO:0000256" key="12">
    <source>
        <dbReference type="ARBA" id="ARBA00037975"/>
    </source>
</evidence>
<dbReference type="OrthoDB" id="9793784at2"/>
<dbReference type="EMBL" id="AP014545">
    <property type="protein sequence ID" value="BBB27170.1"/>
    <property type="molecule type" value="Genomic_DNA"/>
</dbReference>
<dbReference type="GO" id="GO:0005886">
    <property type="term" value="C:plasma membrane"/>
    <property type="evidence" value="ECO:0007669"/>
    <property type="project" value="UniProtKB-SubCell"/>
</dbReference>
<evidence type="ECO:0000313" key="16">
    <source>
        <dbReference type="Proteomes" id="UP000595663"/>
    </source>
</evidence>
<name>A0A7R6PMS3_9GAMM</name>
<feature type="domain" description="Cytochrome b561 bacterial/Ni-hydrogenase" evidence="14">
    <location>
        <begin position="9"/>
        <end position="175"/>
    </location>
</feature>
<evidence type="ECO:0000256" key="3">
    <source>
        <dbReference type="ARBA" id="ARBA00022448"/>
    </source>
</evidence>
<comment type="subcellular location">
    <subcellularLocation>
        <location evidence="2">Cell membrane</location>
        <topology evidence="2">Multi-pass membrane protein</topology>
    </subcellularLocation>
</comment>
<dbReference type="PANTHER" id="PTHR30529">
    <property type="entry name" value="CYTOCHROME B561"/>
    <property type="match status" value="1"/>
</dbReference>
<keyword evidence="6 13" id="KW-0812">Transmembrane</keyword>